<dbReference type="AlphaFoldDB" id="A0A225WKT2"/>
<evidence type="ECO:0000313" key="1">
    <source>
        <dbReference type="EMBL" id="OWZ17460.1"/>
    </source>
</evidence>
<evidence type="ECO:0000313" key="2">
    <source>
        <dbReference type="Proteomes" id="UP000198211"/>
    </source>
</evidence>
<dbReference type="Proteomes" id="UP000198211">
    <property type="component" value="Unassembled WGS sequence"/>
</dbReference>
<dbReference type="EMBL" id="NBNE01000750">
    <property type="protein sequence ID" value="OWZ17460.1"/>
    <property type="molecule type" value="Genomic_DNA"/>
</dbReference>
<keyword evidence="2" id="KW-1185">Reference proteome</keyword>
<dbReference type="OrthoDB" id="124789at2759"/>
<gene>
    <name evidence="1" type="ORF">PHMEG_0008600</name>
</gene>
<sequence>MSDVLRFTSHFVAEALANMGRYKFTVHDEVEDLVVVQGAYKTHHVRLDTWDGDCEFGQTMKLSCRHAIAYRNKEVLSGPVIPWTRIDTRSVTISISCVPMIQPNVPMFNPCFDRVFIKVDKHCKRLETREAVDVRDVPTWSKKLKRTEAHRF</sequence>
<name>A0A225WKT2_9STRA</name>
<reference evidence="2" key="1">
    <citation type="submission" date="2017-03" db="EMBL/GenBank/DDBJ databases">
        <title>Phytopthora megakarya and P. palmivora, two closely related causual agents of cacao black pod achieved similar genome size and gene model numbers by different mechanisms.</title>
        <authorList>
            <person name="Ali S."/>
            <person name="Shao J."/>
            <person name="Larry D.J."/>
            <person name="Kronmiller B."/>
            <person name="Shen D."/>
            <person name="Strem M.D."/>
            <person name="Melnick R.L."/>
            <person name="Guiltinan M.J."/>
            <person name="Tyler B.M."/>
            <person name="Meinhardt L.W."/>
            <person name="Bailey B.A."/>
        </authorList>
    </citation>
    <scope>NUCLEOTIDE SEQUENCE [LARGE SCALE GENOMIC DNA]</scope>
    <source>
        <strain evidence="2">zdho120</strain>
    </source>
</reference>
<dbReference type="STRING" id="4795.A0A225WKT2"/>
<organism evidence="1 2">
    <name type="scientific">Phytophthora megakarya</name>
    <dbReference type="NCBI Taxonomy" id="4795"/>
    <lineage>
        <taxon>Eukaryota</taxon>
        <taxon>Sar</taxon>
        <taxon>Stramenopiles</taxon>
        <taxon>Oomycota</taxon>
        <taxon>Peronosporomycetes</taxon>
        <taxon>Peronosporales</taxon>
        <taxon>Peronosporaceae</taxon>
        <taxon>Phytophthora</taxon>
    </lineage>
</organism>
<comment type="caution">
    <text evidence="1">The sequence shown here is derived from an EMBL/GenBank/DDBJ whole genome shotgun (WGS) entry which is preliminary data.</text>
</comment>
<accession>A0A225WKT2</accession>
<protein>
    <recommendedName>
        <fullName evidence="3">SWIM-type domain-containing protein</fullName>
    </recommendedName>
</protein>
<evidence type="ECO:0008006" key="3">
    <source>
        <dbReference type="Google" id="ProtNLM"/>
    </source>
</evidence>
<proteinExistence type="predicted"/>